<accession>M6U3H9</accession>
<dbReference type="EMBL" id="AHOP02000060">
    <property type="protein sequence ID" value="EMO39025.1"/>
    <property type="molecule type" value="Genomic_DNA"/>
</dbReference>
<dbReference type="Proteomes" id="UP000012153">
    <property type="component" value="Unassembled WGS sequence"/>
</dbReference>
<name>M6U3H9_9LEPT</name>
<evidence type="ECO:0000313" key="2">
    <source>
        <dbReference type="Proteomes" id="UP000012153"/>
    </source>
</evidence>
<protein>
    <submittedName>
        <fullName evidence="1">Uncharacterized protein</fullName>
    </submittedName>
</protein>
<organism evidence="1 2">
    <name type="scientific">Leptospira noguchii serovar Autumnalis str. ZUN142</name>
    <dbReference type="NCBI Taxonomy" id="1085540"/>
    <lineage>
        <taxon>Bacteria</taxon>
        <taxon>Pseudomonadati</taxon>
        <taxon>Spirochaetota</taxon>
        <taxon>Spirochaetia</taxon>
        <taxon>Leptospirales</taxon>
        <taxon>Leptospiraceae</taxon>
        <taxon>Leptospira</taxon>
    </lineage>
</organism>
<gene>
    <name evidence="1" type="ORF">LEP1GSC186_3649</name>
</gene>
<proteinExistence type="predicted"/>
<evidence type="ECO:0000313" key="1">
    <source>
        <dbReference type="EMBL" id="EMO39025.1"/>
    </source>
</evidence>
<sequence length="43" mass="5391">MKFKNKLVLKRFCEGLENFKHRMNKKNKKQTDHRFFLLYFGLI</sequence>
<dbReference type="AlphaFoldDB" id="M6U3H9"/>
<reference evidence="1 2" key="1">
    <citation type="submission" date="2013-01" db="EMBL/GenBank/DDBJ databases">
        <authorList>
            <person name="Harkins D.M."/>
            <person name="Durkin A.S."/>
            <person name="Brinkac L.M."/>
            <person name="Haft D.H."/>
            <person name="Selengut J.D."/>
            <person name="Sanka R."/>
            <person name="DePew J."/>
            <person name="Purushe J."/>
            <person name="Matthias M.A."/>
            <person name="Vinetz J.M."/>
            <person name="Sutton G.G."/>
            <person name="Nierman W.C."/>
            <person name="Fouts D.E."/>
        </authorList>
    </citation>
    <scope>NUCLEOTIDE SEQUENCE [LARGE SCALE GENOMIC DNA]</scope>
    <source>
        <strain evidence="1 2">ZUN142</strain>
    </source>
</reference>
<comment type="caution">
    <text evidence="1">The sequence shown here is derived from an EMBL/GenBank/DDBJ whole genome shotgun (WGS) entry which is preliminary data.</text>
</comment>